<dbReference type="InterPro" id="IPR013783">
    <property type="entry name" value="Ig-like_fold"/>
</dbReference>
<keyword evidence="5" id="KW-1185">Reference proteome</keyword>
<reference evidence="4 5" key="1">
    <citation type="journal article" date="2014" name="Antonie Van Leeuwenhoek">
        <title>Roseivivax atlanticus sp. nov., isolated from surface seawater of the Atlantic Ocean.</title>
        <authorList>
            <person name="Li G."/>
            <person name="Lai Q."/>
            <person name="Liu X."/>
            <person name="Sun F."/>
            <person name="Shao Z."/>
        </authorList>
    </citation>
    <scope>NUCLEOTIDE SEQUENCE [LARGE SCALE GENOMIC DNA]</scope>
    <source>
        <strain evidence="4 5">22II-s10s</strain>
    </source>
</reference>
<feature type="compositionally biased region" description="Acidic residues" evidence="1">
    <location>
        <begin position="176"/>
        <end position="190"/>
    </location>
</feature>
<gene>
    <name evidence="4" type="ORF">ATO8_05486</name>
</gene>
<comment type="caution">
    <text evidence="4">The sequence shown here is derived from an EMBL/GenBank/DDBJ whole genome shotgun (WGS) entry which is preliminary data.</text>
</comment>
<dbReference type="Proteomes" id="UP000019063">
    <property type="component" value="Unassembled WGS sequence"/>
</dbReference>
<organism evidence="4 5">
    <name type="scientific">Roseivivax marinus</name>
    <dbReference type="NCBI Taxonomy" id="1379903"/>
    <lineage>
        <taxon>Bacteria</taxon>
        <taxon>Pseudomonadati</taxon>
        <taxon>Pseudomonadota</taxon>
        <taxon>Alphaproteobacteria</taxon>
        <taxon>Rhodobacterales</taxon>
        <taxon>Roseobacteraceae</taxon>
        <taxon>Roseivivax</taxon>
    </lineage>
</organism>
<dbReference type="PANTHER" id="PTHR22901">
    <property type="entry name" value="SIALATE O-ACETYLESTERASE"/>
    <property type="match status" value="1"/>
</dbReference>
<proteinExistence type="predicted"/>
<feature type="compositionally biased region" description="Polar residues" evidence="1">
    <location>
        <begin position="211"/>
        <end position="220"/>
    </location>
</feature>
<dbReference type="GO" id="GO:0001681">
    <property type="term" value="F:sialate O-acetylesterase activity"/>
    <property type="evidence" value="ECO:0007669"/>
    <property type="project" value="InterPro"/>
</dbReference>
<dbReference type="AlphaFoldDB" id="W4HMX7"/>
<feature type="region of interest" description="Disordered" evidence="1">
    <location>
        <begin position="174"/>
        <end position="268"/>
    </location>
</feature>
<accession>W4HMX7</accession>
<feature type="domain" description="Bacterial Ig" evidence="2">
    <location>
        <begin position="474"/>
        <end position="540"/>
    </location>
</feature>
<dbReference type="GO" id="GO:0005975">
    <property type="term" value="P:carbohydrate metabolic process"/>
    <property type="evidence" value="ECO:0007669"/>
    <property type="project" value="TreeGrafter"/>
</dbReference>
<evidence type="ECO:0000313" key="4">
    <source>
        <dbReference type="EMBL" id="ETW13456.1"/>
    </source>
</evidence>
<name>W4HMX7_9RHOB</name>
<dbReference type="NCBIfam" id="NF033510">
    <property type="entry name" value="Ca_tandemer"/>
    <property type="match status" value="6"/>
</dbReference>
<dbReference type="Pfam" id="PF17936">
    <property type="entry name" value="Big_6"/>
    <property type="match status" value="1"/>
</dbReference>
<dbReference type="PANTHER" id="PTHR22901:SF0">
    <property type="entry name" value="SIALATE O-ACETYLESTERASE"/>
    <property type="match status" value="1"/>
</dbReference>
<evidence type="ECO:0000256" key="1">
    <source>
        <dbReference type="SAM" id="MobiDB-lite"/>
    </source>
</evidence>
<dbReference type="Gene3D" id="2.60.40.10">
    <property type="entry name" value="Immunoglobulins"/>
    <property type="match status" value="7"/>
</dbReference>
<evidence type="ECO:0000259" key="2">
    <source>
        <dbReference type="Pfam" id="PF17936"/>
    </source>
</evidence>
<dbReference type="InterPro" id="IPR039329">
    <property type="entry name" value="SIAE"/>
</dbReference>
<dbReference type="STRING" id="1379903.ATO8_05486"/>
<evidence type="ECO:0000313" key="5">
    <source>
        <dbReference type="Proteomes" id="UP000019063"/>
    </source>
</evidence>
<sequence length="1134" mass="113973">MKTIDFVVRPRVGAVERGVVGDDATGFAISGRPGAEMSLNLRQADLRGFDRSGDDLLITLADGRVIVVEDYFGSEGTLYLSADRALYEVSFDEAAGGVLLAQYEHVTTGEKWSPSDALVFYGAPQVEVVEAAATGDDDVSMMATGLLGLGGLGSGVGLGAAGLGGAALLGAGLQGGDDDKDDDETSEDEGEGGRTSTGWPETDTGGEETASDNGNDGETPSTSDEEETAGGTAGGGGSAKDETSETPEPSGDTPGGGGTTRVVPTIDDADVPIRIAQADTPRIVISGDAEPGATVTVTIGDETQTTVATENARYEVVFEGDSFPPDGDHVARVTVVEEGGPATDLARPDILIDVTPPPLEITEGTDAVGHVVNAEDQSDGVRIAGTSEAGASVTVTVGGASHETVADAEGGWSVVISETVIVAGTYSEPVTVIASDAIGNSTRIADAVVVDTETSVSIHDDAVEGDGVVNAAERSDGVTLTGAGEPGATVVVEMNGASRTVTVAADGSWAVDFDATDLPEGEQIVTIRATAIDAAGNTETAEGEIDVDTLVRNFAIDGGIGGADGVVNAAERAAGLTVTGTTEPGATVTLSLNGTTAEAEVAADGSWTATFPSGGVPRGELTATLDATSTDRAGNTETVTRAVVIDTVAGTLTIDPDPVESDDIVNAAEASDGVVLTGTSDPGAVVTVTLAGVAQEVTTGADGAWTATFAADKVAPGTYDAEITARITDAAGNSLTRTDSVRVDTEVENFGITAQPLEGDDVVNAAERADGIILTGTTEVGATVLVTLGGVTKPAIVEADGSWTASFAPSELPRGTYDTVAEVTTTDLAGNSATASHSFRVDTEVSPLTLDSETVTGDGTVNAAEARAGITVGGTVEAGSSVSVSFAGGSYAASVGADGTWTVDIPAAGIPRGELSVPITVEATDAAGNTRSVTESIEIDTVAPDAPNVESYTRDHTGLRGISIETTDAEVSIGHVTGDTSIDPVQAVSVDIPILNETAFAFGEVVPDGSHLVITAADDAGNVAGTYLVVDDTTTSDVAMTDTLADTLARFEIGTIDLQFAEDSALSITETQLAALTGEGHDTLTVRGGVDDDVTATGAVTTGTETEADGQGLNVYALGDGTLKIEDDITHVVI</sequence>
<protein>
    <submittedName>
        <fullName evidence="4">Uncharacterized protein</fullName>
    </submittedName>
</protein>
<dbReference type="InterPro" id="IPR044016">
    <property type="entry name" value="Big_13"/>
</dbReference>
<dbReference type="eggNOG" id="COG2911">
    <property type="taxonomic scope" value="Bacteria"/>
</dbReference>
<dbReference type="Pfam" id="PF19077">
    <property type="entry name" value="Big_13"/>
    <property type="match status" value="3"/>
</dbReference>
<feature type="domain" description="Bacterial Ig-like" evidence="3">
    <location>
        <begin position="557"/>
        <end position="647"/>
    </location>
</feature>
<dbReference type="RefSeq" id="WP_043842769.1">
    <property type="nucleotide sequence ID" value="NZ_AQQW01000003.1"/>
</dbReference>
<dbReference type="EMBL" id="AQQW01000003">
    <property type="protein sequence ID" value="ETW13456.1"/>
    <property type="molecule type" value="Genomic_DNA"/>
</dbReference>
<dbReference type="InterPro" id="IPR041498">
    <property type="entry name" value="Big_6"/>
</dbReference>
<dbReference type="PATRIC" id="fig|1317118.6.peg.1130"/>
<feature type="domain" description="Bacterial Ig-like" evidence="3">
    <location>
        <begin position="676"/>
        <end position="745"/>
    </location>
</feature>
<evidence type="ECO:0000259" key="3">
    <source>
        <dbReference type="Pfam" id="PF19077"/>
    </source>
</evidence>
<feature type="domain" description="Bacterial Ig-like" evidence="3">
    <location>
        <begin position="777"/>
        <end position="843"/>
    </location>
</feature>